<dbReference type="AlphaFoldDB" id="A0AAD9IX15"/>
<gene>
    <name evidence="1" type="ORF">LSH36_943g00007</name>
</gene>
<evidence type="ECO:0000313" key="1">
    <source>
        <dbReference type="EMBL" id="KAK2142527.1"/>
    </source>
</evidence>
<sequence>MMPTRPWGIHLGTVDFHHVTGGMDLAESLKKAARKEYDGNVMIICRGYDSNKLMDVKLLEKRSGYHTDEVRSETNVVVIVIIVVTGARCQMAVNPRGEKKRRQREIRRMTSHVLDRDVGMPWGKFGAPKRDIKPKRDISKWDRVVSISNLQVIVPYTKRGIVLICPSVTLQPLVKKTMSSETPILSAKLKKRRKYVMTWKETDVKLLEGSCKWQHRLKYDRNGHRESREIFLYKVKTVTKDNNIFVISLHGGNKKHFATESGSISLQS</sequence>
<proteinExistence type="predicted"/>
<accession>A0AAD9IX15</accession>
<name>A0AAD9IX15_9ANNE</name>
<reference evidence="1" key="1">
    <citation type="journal article" date="2023" name="Mol. Biol. Evol.">
        <title>Third-Generation Sequencing Reveals the Adaptive Role of the Epigenome in Three Deep-Sea Polychaetes.</title>
        <authorList>
            <person name="Perez M."/>
            <person name="Aroh O."/>
            <person name="Sun Y."/>
            <person name="Lan Y."/>
            <person name="Juniper S.K."/>
            <person name="Young C.R."/>
            <person name="Angers B."/>
            <person name="Qian P.Y."/>
        </authorList>
    </citation>
    <scope>NUCLEOTIDE SEQUENCE</scope>
    <source>
        <strain evidence="1">P08H-3</strain>
    </source>
</reference>
<dbReference type="EMBL" id="JAODUP010000943">
    <property type="protein sequence ID" value="KAK2142527.1"/>
    <property type="molecule type" value="Genomic_DNA"/>
</dbReference>
<evidence type="ECO:0000313" key="2">
    <source>
        <dbReference type="Proteomes" id="UP001208570"/>
    </source>
</evidence>
<dbReference type="Proteomes" id="UP001208570">
    <property type="component" value="Unassembled WGS sequence"/>
</dbReference>
<organism evidence="1 2">
    <name type="scientific">Paralvinella palmiformis</name>
    <dbReference type="NCBI Taxonomy" id="53620"/>
    <lineage>
        <taxon>Eukaryota</taxon>
        <taxon>Metazoa</taxon>
        <taxon>Spiralia</taxon>
        <taxon>Lophotrochozoa</taxon>
        <taxon>Annelida</taxon>
        <taxon>Polychaeta</taxon>
        <taxon>Sedentaria</taxon>
        <taxon>Canalipalpata</taxon>
        <taxon>Terebellida</taxon>
        <taxon>Terebelliformia</taxon>
        <taxon>Alvinellidae</taxon>
        <taxon>Paralvinella</taxon>
    </lineage>
</organism>
<keyword evidence="2" id="KW-1185">Reference proteome</keyword>
<comment type="caution">
    <text evidence="1">The sequence shown here is derived from an EMBL/GenBank/DDBJ whole genome shotgun (WGS) entry which is preliminary data.</text>
</comment>
<protein>
    <submittedName>
        <fullName evidence="1">Uncharacterized protein</fullName>
    </submittedName>
</protein>